<feature type="transmembrane region" description="Helical" evidence="4">
    <location>
        <begin position="300"/>
        <end position="322"/>
    </location>
</feature>
<dbReference type="PANTHER" id="PTHR23521:SF3">
    <property type="entry name" value="MFS TRANSPORTER"/>
    <property type="match status" value="1"/>
</dbReference>
<feature type="transmembrane region" description="Helical" evidence="4">
    <location>
        <begin position="170"/>
        <end position="188"/>
    </location>
</feature>
<feature type="domain" description="Major facilitator superfamily (MFS) profile" evidence="5">
    <location>
        <begin position="1"/>
        <end position="390"/>
    </location>
</feature>
<dbReference type="CDD" id="cd17477">
    <property type="entry name" value="MFS_YcaD_like"/>
    <property type="match status" value="1"/>
</dbReference>
<proteinExistence type="predicted"/>
<dbReference type="InterPro" id="IPR036259">
    <property type="entry name" value="MFS_trans_sf"/>
</dbReference>
<evidence type="ECO:0000256" key="2">
    <source>
        <dbReference type="ARBA" id="ARBA00022989"/>
    </source>
</evidence>
<protein>
    <submittedName>
        <fullName evidence="6">MFS transporter</fullName>
    </submittedName>
</protein>
<dbReference type="InterPro" id="IPR011701">
    <property type="entry name" value="MFS"/>
</dbReference>
<accession>A0A2A4YBD8</accession>
<dbReference type="Gene3D" id="1.20.1250.20">
    <property type="entry name" value="MFS general substrate transporter like domains"/>
    <property type="match status" value="2"/>
</dbReference>
<feature type="transmembrane region" description="Helical" evidence="4">
    <location>
        <begin position="145"/>
        <end position="164"/>
    </location>
</feature>
<reference evidence="7" key="1">
    <citation type="submission" date="2017-08" db="EMBL/GenBank/DDBJ databases">
        <title>A dynamic microbial community with high functional redundancy inhabits the cold, oxic subseafloor aquifer.</title>
        <authorList>
            <person name="Tully B.J."/>
            <person name="Wheat C.G."/>
            <person name="Glazer B.T."/>
            <person name="Huber J.A."/>
        </authorList>
    </citation>
    <scope>NUCLEOTIDE SEQUENCE [LARGE SCALE GENOMIC DNA]</scope>
</reference>
<evidence type="ECO:0000259" key="5">
    <source>
        <dbReference type="PROSITE" id="PS50850"/>
    </source>
</evidence>
<comment type="caution">
    <text evidence="6">The sequence shown here is derived from an EMBL/GenBank/DDBJ whole genome shotgun (WGS) entry which is preliminary data.</text>
</comment>
<evidence type="ECO:0000256" key="1">
    <source>
        <dbReference type="ARBA" id="ARBA00022692"/>
    </source>
</evidence>
<feature type="transmembrane region" description="Helical" evidence="4">
    <location>
        <begin position="244"/>
        <end position="265"/>
    </location>
</feature>
<dbReference type="GO" id="GO:0005886">
    <property type="term" value="C:plasma membrane"/>
    <property type="evidence" value="ECO:0007669"/>
    <property type="project" value="TreeGrafter"/>
</dbReference>
<feature type="transmembrane region" description="Helical" evidence="4">
    <location>
        <begin position="46"/>
        <end position="72"/>
    </location>
</feature>
<evidence type="ECO:0000313" key="6">
    <source>
        <dbReference type="EMBL" id="PCI91960.1"/>
    </source>
</evidence>
<feature type="transmembrane region" description="Helical" evidence="4">
    <location>
        <begin position="84"/>
        <end position="108"/>
    </location>
</feature>
<feature type="transmembrane region" description="Helical" evidence="4">
    <location>
        <begin position="277"/>
        <end position="294"/>
    </location>
</feature>
<evidence type="ECO:0000256" key="3">
    <source>
        <dbReference type="ARBA" id="ARBA00023136"/>
    </source>
</evidence>
<dbReference type="AlphaFoldDB" id="A0A2A4YBD8"/>
<feature type="transmembrane region" description="Helical" evidence="4">
    <location>
        <begin position="367"/>
        <end position="384"/>
    </location>
</feature>
<dbReference type="InterPro" id="IPR020846">
    <property type="entry name" value="MFS_dom"/>
</dbReference>
<feature type="transmembrane region" description="Helical" evidence="4">
    <location>
        <begin position="334"/>
        <end position="355"/>
    </location>
</feature>
<keyword evidence="3 4" id="KW-0472">Membrane</keyword>
<sequence length="437" mass="48431">MYISSYKCRCLMKATYKQIIAPIASLALIMLGQGFFNTYVSVKLNAVGYSASLNGLVNACYFLGIMIGGIYIEKFMNHIGHIRAFAIFASMNAAIVTLQSVSISIWSWMLLRCLMGICAAGLFIVIESWLLLLSSTKTRGKLLSLYMVGLYLAQALGQFILNFVDINTQAPFLTSIFLSSISVIPVCVMRSGSPQVTEDASVTTIFHIFKICPFGALGCFIAGMILSAFYSLGPVFARESGFSIMQLTQIMGLTIFGGLALQWPIGHLSDIIDRLKVLLIVAFFLLVISFVLFISTSMSYWLFLLLCILFGGFSFTLYPLSITFTCDHFTSNNIISITCSLLIVYGTGSILGPLISPILMLIRPSGLFLYVSILSLLLIFVGIFKMKRKTAISEEEQGEYIPLPRTTALAYYLDPRQEEKDDDALEEYLFQSDEEHS</sequence>
<evidence type="ECO:0000256" key="4">
    <source>
        <dbReference type="SAM" id="Phobius"/>
    </source>
</evidence>
<dbReference type="EMBL" id="NVUU01000121">
    <property type="protein sequence ID" value="PCI91960.1"/>
    <property type="molecule type" value="Genomic_DNA"/>
</dbReference>
<dbReference type="PANTHER" id="PTHR23521">
    <property type="entry name" value="TRANSPORTER MFS SUPERFAMILY"/>
    <property type="match status" value="1"/>
</dbReference>
<feature type="transmembrane region" description="Helical" evidence="4">
    <location>
        <begin position="20"/>
        <end position="40"/>
    </location>
</feature>
<feature type="transmembrane region" description="Helical" evidence="4">
    <location>
        <begin position="208"/>
        <end position="232"/>
    </location>
</feature>
<keyword evidence="1 4" id="KW-0812">Transmembrane</keyword>
<feature type="transmembrane region" description="Helical" evidence="4">
    <location>
        <begin position="114"/>
        <end position="133"/>
    </location>
</feature>
<dbReference type="Pfam" id="PF07690">
    <property type="entry name" value="MFS_1"/>
    <property type="match status" value="1"/>
</dbReference>
<dbReference type="Proteomes" id="UP000217838">
    <property type="component" value="Unassembled WGS sequence"/>
</dbReference>
<dbReference type="PROSITE" id="PS50850">
    <property type="entry name" value="MFS"/>
    <property type="match status" value="1"/>
</dbReference>
<dbReference type="SUPFAM" id="SSF103473">
    <property type="entry name" value="MFS general substrate transporter"/>
    <property type="match status" value="1"/>
</dbReference>
<keyword evidence="2 4" id="KW-1133">Transmembrane helix</keyword>
<dbReference type="GO" id="GO:0022857">
    <property type="term" value="F:transmembrane transporter activity"/>
    <property type="evidence" value="ECO:0007669"/>
    <property type="project" value="InterPro"/>
</dbReference>
<gene>
    <name evidence="6" type="ORF">COB11_08010</name>
</gene>
<name>A0A2A4YBD8_UNCAE</name>
<organism evidence="6 7">
    <name type="scientific">Aerophobetes bacterium</name>
    <dbReference type="NCBI Taxonomy" id="2030807"/>
    <lineage>
        <taxon>Bacteria</taxon>
        <taxon>Candidatus Aerophobota</taxon>
    </lineage>
</organism>
<evidence type="ECO:0000313" key="7">
    <source>
        <dbReference type="Proteomes" id="UP000217838"/>
    </source>
</evidence>
<dbReference type="InterPro" id="IPR047200">
    <property type="entry name" value="MFS_YcaD-like"/>
</dbReference>